<dbReference type="Pfam" id="PF13424">
    <property type="entry name" value="TPR_12"/>
    <property type="match status" value="1"/>
</dbReference>
<evidence type="ECO:0000259" key="3">
    <source>
        <dbReference type="PROSITE" id="PS50887"/>
    </source>
</evidence>
<dbReference type="SMART" id="SM00267">
    <property type="entry name" value="GGDEF"/>
    <property type="match status" value="1"/>
</dbReference>
<protein>
    <recommendedName>
        <fullName evidence="1">diguanylate cyclase</fullName>
        <ecNumber evidence="1">2.7.7.65</ecNumber>
    </recommendedName>
</protein>
<evidence type="ECO:0000256" key="1">
    <source>
        <dbReference type="ARBA" id="ARBA00012528"/>
    </source>
</evidence>
<accession>A0AA37QAK9</accession>
<name>A0AA37QAK9_9BACT</name>
<reference evidence="4" key="1">
    <citation type="submission" date="2022-08" db="EMBL/GenBank/DDBJ databases">
        <title>Draft genome sequencing of Roseisolibacter agri AW1220.</title>
        <authorList>
            <person name="Tobiishi Y."/>
            <person name="Tonouchi A."/>
        </authorList>
    </citation>
    <scope>NUCLEOTIDE SEQUENCE</scope>
    <source>
        <strain evidence="4">AW1220</strain>
    </source>
</reference>
<dbReference type="AlphaFoldDB" id="A0AA37QAK9"/>
<dbReference type="Gene3D" id="3.30.70.270">
    <property type="match status" value="1"/>
</dbReference>
<dbReference type="EC" id="2.7.7.65" evidence="1"/>
<dbReference type="GO" id="GO:0043709">
    <property type="term" value="P:cell adhesion involved in single-species biofilm formation"/>
    <property type="evidence" value="ECO:0007669"/>
    <property type="project" value="TreeGrafter"/>
</dbReference>
<dbReference type="Pfam" id="PF13374">
    <property type="entry name" value="TPR_10"/>
    <property type="match status" value="1"/>
</dbReference>
<dbReference type="InterPro" id="IPR000160">
    <property type="entry name" value="GGDEF_dom"/>
</dbReference>
<dbReference type="NCBIfam" id="TIGR00254">
    <property type="entry name" value="GGDEF"/>
    <property type="match status" value="1"/>
</dbReference>
<feature type="chain" id="PRO_5041423271" description="diguanylate cyclase" evidence="2">
    <location>
        <begin position="18"/>
        <end position="677"/>
    </location>
</feature>
<sequence length="677" mass="72046">MLAGLLLAIAASGRLAAQPPARDADAATLVREATLAQLEHPARAVELASAALRRPPTEAPARVAGHAALAAAYTAMGRYDSAAAAVAAGRQEAERTGDRAGLATMLTREGALAQRRGDPGRAAALLEDALARQRALRRDSAVAFTLNLLGFVYATDFAEYDRALAYQLESLEIHERIGSDAEALASTLNSLGVIYGRLRQGARAMQLFERALAQYRRVGADARAASTLSNMGDELLAQGDAAGALERHRASLAIRERVGDRWSLSLAHRNLALAQLAMGRPEAAQRELATAMQFGAGTGNRGLTVRNLLAQAAVERARGRPAAAESAARGALAVASAMGARELVRRSWEAIAGAQEADGRPADALASYRQFKAESDSIFDETTSRRIAGLEERRAAERREREIERLWSAQAMSALQARQRATQRNAIAGVALLAGIAGAAAYRRRVRDARRAEALSLTDPLTGARNRRYVREIVARTMEDDRVLQLGDRRRPTGAGGSGPGFLLLDVDHFKCVNDDYGHAAGDRLLTDLARLLERTCGPSDVVVRWGGEEFLVVARCSTSAEVRELADRIRAAVAAHVTRLDDGRALSVTCSLGFALAAAPGDGRPWSWESLVALADHGTYAAKQLGRDAWVGHVAGAGEPPASATMSPALVEAWVADGRLRRETSRDAATPRSAAA</sequence>
<dbReference type="Pfam" id="PF00990">
    <property type="entry name" value="GGDEF"/>
    <property type="match status" value="1"/>
</dbReference>
<dbReference type="SMART" id="SM00028">
    <property type="entry name" value="TPR"/>
    <property type="match status" value="5"/>
</dbReference>
<dbReference type="RefSeq" id="WP_284350599.1">
    <property type="nucleotide sequence ID" value="NZ_BRXS01000004.1"/>
</dbReference>
<dbReference type="SUPFAM" id="SSF48452">
    <property type="entry name" value="TPR-like"/>
    <property type="match status" value="2"/>
</dbReference>
<dbReference type="PROSITE" id="PS50887">
    <property type="entry name" value="GGDEF"/>
    <property type="match status" value="1"/>
</dbReference>
<dbReference type="CDD" id="cd01949">
    <property type="entry name" value="GGDEF"/>
    <property type="match status" value="1"/>
</dbReference>
<gene>
    <name evidence="4" type="ORF">rosag_26440</name>
</gene>
<dbReference type="Gene3D" id="1.25.40.10">
    <property type="entry name" value="Tetratricopeptide repeat domain"/>
    <property type="match status" value="2"/>
</dbReference>
<feature type="signal peptide" evidence="2">
    <location>
        <begin position="1"/>
        <end position="17"/>
    </location>
</feature>
<dbReference type="GO" id="GO:1902201">
    <property type="term" value="P:negative regulation of bacterial-type flagellum-dependent cell motility"/>
    <property type="evidence" value="ECO:0007669"/>
    <property type="project" value="TreeGrafter"/>
</dbReference>
<dbReference type="PANTHER" id="PTHR45138:SF24">
    <property type="entry name" value="DIGUANYLATE CYCLASE DGCC-RELATED"/>
    <property type="match status" value="1"/>
</dbReference>
<dbReference type="InterPro" id="IPR029787">
    <property type="entry name" value="Nucleotide_cyclase"/>
</dbReference>
<comment type="caution">
    <text evidence="4">The sequence shown here is derived from an EMBL/GenBank/DDBJ whole genome shotgun (WGS) entry which is preliminary data.</text>
</comment>
<evidence type="ECO:0000313" key="4">
    <source>
        <dbReference type="EMBL" id="GLC26131.1"/>
    </source>
</evidence>
<organism evidence="4 5">
    <name type="scientific">Roseisolibacter agri</name>
    <dbReference type="NCBI Taxonomy" id="2014610"/>
    <lineage>
        <taxon>Bacteria</taxon>
        <taxon>Pseudomonadati</taxon>
        <taxon>Gemmatimonadota</taxon>
        <taxon>Gemmatimonadia</taxon>
        <taxon>Gemmatimonadales</taxon>
        <taxon>Gemmatimonadaceae</taxon>
        <taxon>Roseisolibacter</taxon>
    </lineage>
</organism>
<evidence type="ECO:0000313" key="5">
    <source>
        <dbReference type="Proteomes" id="UP001161325"/>
    </source>
</evidence>
<dbReference type="InterPro" id="IPR050469">
    <property type="entry name" value="Diguanylate_Cyclase"/>
</dbReference>
<dbReference type="GO" id="GO:0052621">
    <property type="term" value="F:diguanylate cyclase activity"/>
    <property type="evidence" value="ECO:0007669"/>
    <property type="project" value="UniProtKB-EC"/>
</dbReference>
<dbReference type="Proteomes" id="UP001161325">
    <property type="component" value="Unassembled WGS sequence"/>
</dbReference>
<dbReference type="InterPro" id="IPR043128">
    <property type="entry name" value="Rev_trsase/Diguanyl_cyclase"/>
</dbReference>
<dbReference type="EMBL" id="BRXS01000004">
    <property type="protein sequence ID" value="GLC26131.1"/>
    <property type="molecule type" value="Genomic_DNA"/>
</dbReference>
<dbReference type="GO" id="GO:0005886">
    <property type="term" value="C:plasma membrane"/>
    <property type="evidence" value="ECO:0007669"/>
    <property type="project" value="TreeGrafter"/>
</dbReference>
<dbReference type="SUPFAM" id="SSF55073">
    <property type="entry name" value="Nucleotide cyclase"/>
    <property type="match status" value="1"/>
</dbReference>
<feature type="domain" description="GGDEF" evidence="3">
    <location>
        <begin position="498"/>
        <end position="636"/>
    </location>
</feature>
<keyword evidence="2" id="KW-0732">Signal</keyword>
<dbReference type="InterPro" id="IPR011990">
    <property type="entry name" value="TPR-like_helical_dom_sf"/>
</dbReference>
<dbReference type="PANTHER" id="PTHR45138">
    <property type="entry name" value="REGULATORY COMPONENTS OF SENSORY TRANSDUCTION SYSTEM"/>
    <property type="match status" value="1"/>
</dbReference>
<dbReference type="InterPro" id="IPR019734">
    <property type="entry name" value="TPR_rpt"/>
</dbReference>
<proteinExistence type="predicted"/>
<evidence type="ECO:0000256" key="2">
    <source>
        <dbReference type="SAM" id="SignalP"/>
    </source>
</evidence>
<keyword evidence="5" id="KW-1185">Reference proteome</keyword>